<organism evidence="2 3">
    <name type="scientific">Eiseniibacteriota bacterium</name>
    <dbReference type="NCBI Taxonomy" id="2212470"/>
    <lineage>
        <taxon>Bacteria</taxon>
        <taxon>Candidatus Eiseniibacteriota</taxon>
    </lineage>
</organism>
<evidence type="ECO:0000313" key="2">
    <source>
        <dbReference type="EMBL" id="MBU2690656.1"/>
    </source>
</evidence>
<dbReference type="AlphaFoldDB" id="A0A948W6H5"/>
<name>A0A948W6H5_UNCEI</name>
<reference evidence="2" key="1">
    <citation type="submission" date="2021-05" db="EMBL/GenBank/DDBJ databases">
        <title>Energy efficiency and biological interactions define the core microbiome of deep oligotrophic groundwater.</title>
        <authorList>
            <person name="Mehrshad M."/>
            <person name="Lopez-Fernandez M."/>
            <person name="Bell E."/>
            <person name="Bernier-Latmani R."/>
            <person name="Bertilsson S."/>
            <person name="Dopson M."/>
        </authorList>
    </citation>
    <scope>NUCLEOTIDE SEQUENCE</scope>
    <source>
        <strain evidence="2">Modern_marine.mb.64</strain>
    </source>
</reference>
<accession>A0A948W6H5</accession>
<gene>
    <name evidence="2" type="ORF">KJ970_06980</name>
</gene>
<keyword evidence="1" id="KW-0812">Transmembrane</keyword>
<proteinExistence type="predicted"/>
<dbReference type="EMBL" id="JAHJDP010000033">
    <property type="protein sequence ID" value="MBU2690656.1"/>
    <property type="molecule type" value="Genomic_DNA"/>
</dbReference>
<sequence length="185" mass="20627">MKRSQTNPGAHCGACASARRIRRFGARCAVDFGVAAIVMLAIGCLSVSALGNEVRVEVQFFVPQLQKLEIDQVVWALPSPTAADFMAGYLNVPAPFKLTLFSNTPWTLSIKTDRDDISVLREGPIPLQWSVDKRQYDFISNDWKTITSGESRVNGQAVELSYRMLLDWQNCAAGVYKPRLQFKLN</sequence>
<dbReference type="Proteomes" id="UP000777784">
    <property type="component" value="Unassembled WGS sequence"/>
</dbReference>
<keyword evidence="1" id="KW-0472">Membrane</keyword>
<evidence type="ECO:0000313" key="3">
    <source>
        <dbReference type="Proteomes" id="UP000777784"/>
    </source>
</evidence>
<comment type="caution">
    <text evidence="2">The sequence shown here is derived from an EMBL/GenBank/DDBJ whole genome shotgun (WGS) entry which is preliminary data.</text>
</comment>
<protein>
    <submittedName>
        <fullName evidence="2">Uncharacterized protein</fullName>
    </submittedName>
</protein>
<evidence type="ECO:0000256" key="1">
    <source>
        <dbReference type="SAM" id="Phobius"/>
    </source>
</evidence>
<keyword evidence="1" id="KW-1133">Transmembrane helix</keyword>
<feature type="transmembrane region" description="Helical" evidence="1">
    <location>
        <begin position="29"/>
        <end position="51"/>
    </location>
</feature>